<dbReference type="AlphaFoldDB" id="A0A0C1FDD8"/>
<organism evidence="2 3">
    <name type="scientific">Pedobacter kyungheensis</name>
    <dbReference type="NCBI Taxonomy" id="1069985"/>
    <lineage>
        <taxon>Bacteria</taxon>
        <taxon>Pseudomonadati</taxon>
        <taxon>Bacteroidota</taxon>
        <taxon>Sphingobacteriia</taxon>
        <taxon>Sphingobacteriales</taxon>
        <taxon>Sphingobacteriaceae</taxon>
        <taxon>Pedobacter</taxon>
    </lineage>
</organism>
<dbReference type="RefSeq" id="WP_039481571.1">
    <property type="nucleotide sequence ID" value="NZ_JSYN01000035.1"/>
</dbReference>
<evidence type="ECO:0000256" key="1">
    <source>
        <dbReference type="SAM" id="Phobius"/>
    </source>
</evidence>
<gene>
    <name evidence="2" type="ORF">OC25_23315</name>
</gene>
<sequence>MEQVLFWRKGLFDSSYQVFDQQQLKFSMNFSSWQNSAIATTQAGIYLLKSEGFARPETRILNNQNETLATITYDWLGFKARIVFASGETFDWRYQNSWLSRWSLNNLKDKQILFSASAGNGNIHSSVDDDMLVLTGLFIREYYSRILFGLMLLVIFLIGFRNIF</sequence>
<evidence type="ECO:0000313" key="2">
    <source>
        <dbReference type="EMBL" id="KIA91072.1"/>
    </source>
</evidence>
<dbReference type="EMBL" id="JSYN01000035">
    <property type="protein sequence ID" value="KIA91072.1"/>
    <property type="molecule type" value="Genomic_DNA"/>
</dbReference>
<reference evidence="2 3" key="1">
    <citation type="submission" date="2014-10" db="EMBL/GenBank/DDBJ databases">
        <title>Pedobacter Kyungheensis.</title>
        <authorList>
            <person name="Anderson B.M."/>
            <person name="Newman J.D."/>
        </authorList>
    </citation>
    <scope>NUCLEOTIDE SEQUENCE [LARGE SCALE GENOMIC DNA]</scope>
    <source>
        <strain evidence="2 3">KACC 16221</strain>
    </source>
</reference>
<accession>A0A0C1FDD8</accession>
<keyword evidence="1" id="KW-0472">Membrane</keyword>
<protein>
    <submittedName>
        <fullName evidence="2">Uncharacterized protein</fullName>
    </submittedName>
</protein>
<keyword evidence="3" id="KW-1185">Reference proteome</keyword>
<keyword evidence="1" id="KW-1133">Transmembrane helix</keyword>
<feature type="transmembrane region" description="Helical" evidence="1">
    <location>
        <begin position="142"/>
        <end position="160"/>
    </location>
</feature>
<name>A0A0C1FDD8_9SPHI</name>
<dbReference type="Proteomes" id="UP000031246">
    <property type="component" value="Unassembled WGS sequence"/>
</dbReference>
<comment type="caution">
    <text evidence="2">The sequence shown here is derived from an EMBL/GenBank/DDBJ whole genome shotgun (WGS) entry which is preliminary data.</text>
</comment>
<dbReference type="OrthoDB" id="955690at2"/>
<keyword evidence="1" id="KW-0812">Transmembrane</keyword>
<proteinExistence type="predicted"/>
<evidence type="ECO:0000313" key="3">
    <source>
        <dbReference type="Proteomes" id="UP000031246"/>
    </source>
</evidence>